<organism evidence="1 2">
    <name type="scientific">Streptomyces spirodelae</name>
    <dbReference type="NCBI Taxonomy" id="2812904"/>
    <lineage>
        <taxon>Bacteria</taxon>
        <taxon>Bacillati</taxon>
        <taxon>Actinomycetota</taxon>
        <taxon>Actinomycetes</taxon>
        <taxon>Kitasatosporales</taxon>
        <taxon>Streptomycetaceae</taxon>
        <taxon>Streptomyces</taxon>
    </lineage>
</organism>
<dbReference type="RefSeq" id="WP_209266148.1">
    <property type="nucleotide sequence ID" value="NZ_JAFFZN010000015.1"/>
</dbReference>
<reference evidence="1 2" key="1">
    <citation type="submission" date="2021-02" db="EMBL/GenBank/DDBJ databases">
        <title>Streptomyces spirodelae sp. nov., isolated from duckweed.</title>
        <authorList>
            <person name="Saimee Y."/>
            <person name="Duangmal K."/>
        </authorList>
    </citation>
    <scope>NUCLEOTIDE SEQUENCE [LARGE SCALE GENOMIC DNA]</scope>
    <source>
        <strain evidence="1 2">DW4-2</strain>
    </source>
</reference>
<comment type="caution">
    <text evidence="1">The sequence shown here is derived from an EMBL/GenBank/DDBJ whole genome shotgun (WGS) entry which is preliminary data.</text>
</comment>
<gene>
    <name evidence="1" type="ORF">JW592_17705</name>
</gene>
<dbReference type="EMBL" id="JAFFZN010000015">
    <property type="protein sequence ID" value="MBO8187285.1"/>
    <property type="molecule type" value="Genomic_DNA"/>
</dbReference>
<name>A0ABS3WVW7_9ACTN</name>
<evidence type="ECO:0000313" key="2">
    <source>
        <dbReference type="Proteomes" id="UP001518976"/>
    </source>
</evidence>
<evidence type="ECO:0000313" key="1">
    <source>
        <dbReference type="EMBL" id="MBO8187285.1"/>
    </source>
</evidence>
<keyword evidence="2" id="KW-1185">Reference proteome</keyword>
<dbReference type="Proteomes" id="UP001518976">
    <property type="component" value="Unassembled WGS sequence"/>
</dbReference>
<protein>
    <submittedName>
        <fullName evidence="1">Uncharacterized protein</fullName>
    </submittedName>
</protein>
<proteinExistence type="predicted"/>
<accession>A0ABS3WVW7</accession>
<sequence length="96" mass="10040">MCGPGDGRFDGEAASLDEELWVRGVDYVGGWRDAKDTGEELLHALSAAGLDTDDLRARADATADGSGVVQLAVPVEAARELAMLVRVASARLREAG</sequence>